<accession>Q5K655</accession>
<name>Q5K655_PARBR</name>
<organism evidence="1">
    <name type="scientific">Paracoccidioides brasiliensis</name>
    <dbReference type="NCBI Taxonomy" id="121759"/>
    <lineage>
        <taxon>Eukaryota</taxon>
        <taxon>Fungi</taxon>
        <taxon>Dikarya</taxon>
        <taxon>Ascomycota</taxon>
        <taxon>Pezizomycotina</taxon>
        <taxon>Eurotiomycetes</taxon>
        <taxon>Eurotiomycetidae</taxon>
        <taxon>Onygenales</taxon>
        <taxon>Ajellomycetaceae</taxon>
        <taxon>Paracoccidioides</taxon>
    </lineage>
</organism>
<dbReference type="AlphaFoldDB" id="Q5K655"/>
<protein>
    <submittedName>
        <fullName evidence="1">Trev</fullName>
    </submittedName>
</protein>
<reference evidence="1" key="1">
    <citation type="journal article" date="2005" name="Med. Mycol.">
        <title>Random sequencing of Paracoccidioides brasiliensis genes.</title>
        <authorList>
            <person name="Reinoso C."/>
            <person name="Nino-Vega G."/>
            <person name="San-Blast G."/>
            <person name="Dominguez A."/>
        </authorList>
    </citation>
    <scope>NUCLEOTIDE SEQUENCE</scope>
    <source>
        <strain evidence="1">Pb73</strain>
    </source>
</reference>
<sequence length="157" mass="18205">TCTMECTRRTLTLARAKSYAKERFNASLQQYWSSNSTSRYKDLNIPMPKGPSPELTLPRRNLGHLLAARTGHGDFAAYHHRWAHDDALLTCSCGRDKTPEHFFFCWKGRNIERIKTPEACRGPKEAIDWLLSTVRGATTFSTWCTNTRFFIDIQRRY</sequence>
<feature type="non-terminal residue" evidence="1">
    <location>
        <position position="1"/>
    </location>
</feature>
<evidence type="ECO:0000313" key="1">
    <source>
        <dbReference type="EMBL" id="AAQ04634.1"/>
    </source>
</evidence>
<dbReference type="EMBL" id="AF443189">
    <property type="protein sequence ID" value="AAQ04634.1"/>
    <property type="molecule type" value="Genomic_DNA"/>
</dbReference>
<gene>
    <name evidence="1" type="primary">TREV</name>
</gene>
<proteinExistence type="predicted"/>